<accession>A0A5K7YQJ5</accession>
<dbReference type="PANTHER" id="PTHR42895:SF1">
    <property type="entry name" value="IRON-SULFUR CLUSTER PROTEIN"/>
    <property type="match status" value="1"/>
</dbReference>
<protein>
    <recommendedName>
        <fullName evidence="1">RACo C-terminal domain-containing protein</fullName>
    </recommendedName>
</protein>
<reference evidence="2 3" key="1">
    <citation type="submission" date="2019-11" db="EMBL/GenBank/DDBJ databases">
        <title>Comparative genomics of hydrocarbon-degrading Desulfosarcina strains.</title>
        <authorList>
            <person name="Watanabe M."/>
            <person name="Kojima H."/>
            <person name="Fukui M."/>
        </authorList>
    </citation>
    <scope>NUCLEOTIDE SEQUENCE [LARGE SCALE GENOMIC DNA]</scope>
    <source>
        <strain evidence="2 3">PL12</strain>
    </source>
</reference>
<organism evidence="2 3">
    <name type="scientific">Desulfosarcina alkanivorans</name>
    <dbReference type="NCBI Taxonomy" id="571177"/>
    <lineage>
        <taxon>Bacteria</taxon>
        <taxon>Pseudomonadati</taxon>
        <taxon>Thermodesulfobacteriota</taxon>
        <taxon>Desulfobacteria</taxon>
        <taxon>Desulfobacterales</taxon>
        <taxon>Desulfosarcinaceae</taxon>
        <taxon>Desulfosarcina</taxon>
    </lineage>
</organism>
<keyword evidence="3" id="KW-1185">Reference proteome</keyword>
<evidence type="ECO:0000259" key="1">
    <source>
        <dbReference type="Pfam" id="PF14574"/>
    </source>
</evidence>
<evidence type="ECO:0000313" key="3">
    <source>
        <dbReference type="Proteomes" id="UP000427906"/>
    </source>
</evidence>
<dbReference type="AlphaFoldDB" id="A0A5K7YQJ5"/>
<name>A0A5K7YQJ5_9BACT</name>
<dbReference type="Proteomes" id="UP000427906">
    <property type="component" value="Chromosome"/>
</dbReference>
<feature type="domain" description="RACo C-terminal" evidence="1">
    <location>
        <begin position="79"/>
        <end position="193"/>
    </location>
</feature>
<dbReference type="InterPro" id="IPR027980">
    <property type="entry name" value="RACo_C"/>
</dbReference>
<proteinExistence type="predicted"/>
<dbReference type="EMBL" id="AP021874">
    <property type="protein sequence ID" value="BBO70169.1"/>
    <property type="molecule type" value="Genomic_DNA"/>
</dbReference>
<dbReference type="PANTHER" id="PTHR42895">
    <property type="entry name" value="IRON-SULFUR CLUSTER-BINDING PROTEIN-RELATED"/>
    <property type="match status" value="1"/>
</dbReference>
<dbReference type="RefSeq" id="WP_231716223.1">
    <property type="nucleotide sequence ID" value="NZ_AP021874.1"/>
</dbReference>
<dbReference type="KEGG" id="dalk:DSCA_40990"/>
<dbReference type="Pfam" id="PF14574">
    <property type="entry name" value="RACo_C_ter"/>
    <property type="match status" value="1"/>
</dbReference>
<dbReference type="InterPro" id="IPR052911">
    <property type="entry name" value="Corrinoid_activation_enz"/>
</dbReference>
<gene>
    <name evidence="2" type="ORF">DSCA_40990</name>
</gene>
<dbReference type="CDD" id="cd19756">
    <property type="entry name" value="Bbox2"/>
    <property type="match status" value="1"/>
</dbReference>
<sequence length="218" mass="24167">MGTCINHPDRETPYLCMKHQIYLCEDCLECRDPKIYCKHRSACPIWFMGKRNQDGDAEDKPAAAAATRTITFLPGGRTASVAEGSTLLGEAGMAFSMVDRIIISGGFGQYLDIEKAVTIGLLPDIDRAKFSYMGNSSIAGAYMALLSSRYRQEAREICSGMTYIDFSSAPRYMDAFTSALFLPHTDLEAFPNVSSVRPETRAFGRDQGVRKILPEAYR</sequence>
<evidence type="ECO:0000313" key="2">
    <source>
        <dbReference type="EMBL" id="BBO70169.1"/>
    </source>
</evidence>